<dbReference type="EMBL" id="AP018448">
    <property type="protein sequence ID" value="BBC30258.1"/>
    <property type="molecule type" value="Genomic_DNA"/>
</dbReference>
<dbReference type="Proteomes" id="UP001321542">
    <property type="component" value="Chromosome"/>
</dbReference>
<proteinExistence type="predicted"/>
<keyword evidence="2" id="KW-1185">Reference proteome</keyword>
<accession>A0ABN5VBJ2</accession>
<name>A0ABN5VBJ2_9ACTN</name>
<reference evidence="1 2" key="1">
    <citation type="journal article" date="2010" name="ChemBioChem">
        <title>Cloning and characterization of the biosynthetic gene cluster of 16-membered macrolide antibiotic FD-891: involvement of a dual functional cytochrome P450 monooxygenase catalyzing epoxidation and hydroxylation.</title>
        <authorList>
            <person name="Kudo F."/>
            <person name="Motegi A."/>
            <person name="Mizoue K."/>
            <person name="Eguchi T."/>
        </authorList>
    </citation>
    <scope>NUCLEOTIDE SEQUENCE [LARGE SCALE GENOMIC DNA]</scope>
    <source>
        <strain evidence="1 2">A-8890</strain>
    </source>
</reference>
<protein>
    <submittedName>
        <fullName evidence="1">Uncharacterized protein</fullName>
    </submittedName>
</protein>
<evidence type="ECO:0000313" key="1">
    <source>
        <dbReference type="EMBL" id="BBC30258.1"/>
    </source>
</evidence>
<reference evidence="1 2" key="2">
    <citation type="journal article" date="2023" name="ChemBioChem">
        <title>Acyltransferase Domain Exchange between Two Independent Type I Polyketide Synthases in the Same Producer Strain of Macrolide Antibiotics.</title>
        <authorList>
            <person name="Kudo F."/>
            <person name="Kishikawa K."/>
            <person name="Tsuboi K."/>
            <person name="Kido T."/>
            <person name="Usui T."/>
            <person name="Hashimoto J."/>
            <person name="Shin-Ya K."/>
            <person name="Miyanaga A."/>
            <person name="Eguchi T."/>
        </authorList>
    </citation>
    <scope>NUCLEOTIDE SEQUENCE [LARGE SCALE GENOMIC DNA]</scope>
    <source>
        <strain evidence="1 2">A-8890</strain>
    </source>
</reference>
<sequence length="67" mass="7077">MARWVGLASSVGVNEAALAGEDHGLYAVARFELLKDSPRWDSTVASARYGVAAISALDGPRPTWTST</sequence>
<evidence type="ECO:0000313" key="2">
    <source>
        <dbReference type="Proteomes" id="UP001321542"/>
    </source>
</evidence>
<gene>
    <name evidence="1" type="ORF">SGFS_015520</name>
</gene>
<organism evidence="1 2">
    <name type="scientific">Streptomyces graminofaciens</name>
    <dbReference type="NCBI Taxonomy" id="68212"/>
    <lineage>
        <taxon>Bacteria</taxon>
        <taxon>Bacillati</taxon>
        <taxon>Actinomycetota</taxon>
        <taxon>Actinomycetes</taxon>
        <taxon>Kitasatosporales</taxon>
        <taxon>Streptomycetaceae</taxon>
        <taxon>Streptomyces</taxon>
    </lineage>
</organism>